<protein>
    <submittedName>
        <fullName evidence="12">Energy transducer TonB</fullName>
    </submittedName>
</protein>
<keyword evidence="13" id="KW-1185">Reference proteome</keyword>
<keyword evidence="8" id="KW-1133">Transmembrane helix</keyword>
<sequence length="112" mass="12004">MKKHSLNIAAVLSMCLGGTALANEVAATYDAKNCKAEYPKTSLMNEEQGAVAMAFLISADGSVLESKIEKTSGHKNLDKAAVKAISACKFKPGTKNGNHAQTWTRVQYVWSL</sequence>
<keyword evidence="4" id="KW-1003">Cell membrane</keyword>
<dbReference type="PANTHER" id="PTHR33446:SF2">
    <property type="entry name" value="PROTEIN TONB"/>
    <property type="match status" value="1"/>
</dbReference>
<evidence type="ECO:0000256" key="3">
    <source>
        <dbReference type="ARBA" id="ARBA00022448"/>
    </source>
</evidence>
<dbReference type="InterPro" id="IPR006260">
    <property type="entry name" value="TonB/TolA_C"/>
</dbReference>
<reference evidence="12 13" key="1">
    <citation type="submission" date="2018-04" db="EMBL/GenBank/DDBJ databases">
        <title>Massilia violaceinigra sp. nov., a novel purple-pigmented bacterium isolated from Tianshan glacier, Xinjiang, China.</title>
        <authorList>
            <person name="Wang H."/>
        </authorList>
    </citation>
    <scope>NUCLEOTIDE SEQUENCE [LARGE SCALE GENOMIC DNA]</scope>
    <source>
        <strain evidence="12 13">B448-2</strain>
    </source>
</reference>
<dbReference type="PROSITE" id="PS52015">
    <property type="entry name" value="TONB_CTD"/>
    <property type="match status" value="1"/>
</dbReference>
<comment type="caution">
    <text evidence="12">The sequence shown here is derived from an EMBL/GenBank/DDBJ whole genome shotgun (WGS) entry which is preliminary data.</text>
</comment>
<evidence type="ECO:0000256" key="8">
    <source>
        <dbReference type="ARBA" id="ARBA00022989"/>
    </source>
</evidence>
<dbReference type="GO" id="GO:0055085">
    <property type="term" value="P:transmembrane transport"/>
    <property type="evidence" value="ECO:0007669"/>
    <property type="project" value="InterPro"/>
</dbReference>
<evidence type="ECO:0000313" key="13">
    <source>
        <dbReference type="Proteomes" id="UP000241421"/>
    </source>
</evidence>
<dbReference type="PANTHER" id="PTHR33446">
    <property type="entry name" value="PROTEIN TONB-RELATED"/>
    <property type="match status" value="1"/>
</dbReference>
<keyword evidence="9" id="KW-0472">Membrane</keyword>
<gene>
    <name evidence="12" type="ORF">C7C56_002075</name>
</gene>
<dbReference type="GO" id="GO:0015031">
    <property type="term" value="P:protein transport"/>
    <property type="evidence" value="ECO:0007669"/>
    <property type="project" value="UniProtKB-KW"/>
</dbReference>
<organism evidence="12 13">
    <name type="scientific">Massilia glaciei</name>
    <dbReference type="NCBI Taxonomy" id="1524097"/>
    <lineage>
        <taxon>Bacteria</taxon>
        <taxon>Pseudomonadati</taxon>
        <taxon>Pseudomonadota</taxon>
        <taxon>Betaproteobacteria</taxon>
        <taxon>Burkholderiales</taxon>
        <taxon>Oxalobacteraceae</taxon>
        <taxon>Telluria group</taxon>
        <taxon>Massilia</taxon>
    </lineage>
</organism>
<dbReference type="SUPFAM" id="SSF74653">
    <property type="entry name" value="TolA/TonB C-terminal domain"/>
    <property type="match status" value="1"/>
</dbReference>
<comment type="subcellular location">
    <subcellularLocation>
        <location evidence="1">Cell inner membrane</location>
        <topology evidence="1">Single-pass membrane protein</topology>
        <orientation evidence="1">Periplasmic side</orientation>
    </subcellularLocation>
</comment>
<dbReference type="Pfam" id="PF03544">
    <property type="entry name" value="TonB_C"/>
    <property type="match status" value="1"/>
</dbReference>
<name>A0A2U2I6K1_9BURK</name>
<feature type="chain" id="PRO_5015577025" evidence="10">
    <location>
        <begin position="23"/>
        <end position="112"/>
    </location>
</feature>
<dbReference type="InterPro" id="IPR037682">
    <property type="entry name" value="TonB_C"/>
</dbReference>
<proteinExistence type="inferred from homology"/>
<evidence type="ECO:0000256" key="4">
    <source>
        <dbReference type="ARBA" id="ARBA00022475"/>
    </source>
</evidence>
<dbReference type="Proteomes" id="UP000241421">
    <property type="component" value="Unassembled WGS sequence"/>
</dbReference>
<dbReference type="AlphaFoldDB" id="A0A2U2I6K1"/>
<evidence type="ECO:0000256" key="6">
    <source>
        <dbReference type="ARBA" id="ARBA00022692"/>
    </source>
</evidence>
<comment type="similarity">
    <text evidence="2">Belongs to the TonB family.</text>
</comment>
<dbReference type="OrthoDB" id="8724624at2"/>
<feature type="domain" description="TonB C-terminal" evidence="11">
    <location>
        <begin position="23"/>
        <end position="112"/>
    </location>
</feature>
<evidence type="ECO:0000256" key="2">
    <source>
        <dbReference type="ARBA" id="ARBA00006555"/>
    </source>
</evidence>
<dbReference type="Gene3D" id="3.30.1150.10">
    <property type="match status" value="1"/>
</dbReference>
<evidence type="ECO:0000256" key="5">
    <source>
        <dbReference type="ARBA" id="ARBA00022519"/>
    </source>
</evidence>
<evidence type="ECO:0000256" key="10">
    <source>
        <dbReference type="SAM" id="SignalP"/>
    </source>
</evidence>
<keyword evidence="3" id="KW-0813">Transport</keyword>
<keyword evidence="10" id="KW-0732">Signal</keyword>
<evidence type="ECO:0000259" key="11">
    <source>
        <dbReference type="PROSITE" id="PS52015"/>
    </source>
</evidence>
<evidence type="ECO:0000313" key="12">
    <source>
        <dbReference type="EMBL" id="PWF55377.1"/>
    </source>
</evidence>
<evidence type="ECO:0000256" key="9">
    <source>
        <dbReference type="ARBA" id="ARBA00023136"/>
    </source>
</evidence>
<dbReference type="RefSeq" id="WP_106755843.1">
    <property type="nucleotide sequence ID" value="NZ_PXWF02000029.1"/>
</dbReference>
<keyword evidence="5" id="KW-0997">Cell inner membrane</keyword>
<feature type="signal peptide" evidence="10">
    <location>
        <begin position="1"/>
        <end position="22"/>
    </location>
</feature>
<dbReference type="NCBIfam" id="TIGR01352">
    <property type="entry name" value="tonB_Cterm"/>
    <property type="match status" value="1"/>
</dbReference>
<evidence type="ECO:0000256" key="1">
    <source>
        <dbReference type="ARBA" id="ARBA00004383"/>
    </source>
</evidence>
<keyword evidence="6" id="KW-0812">Transmembrane</keyword>
<dbReference type="EMBL" id="PXWF02000029">
    <property type="protein sequence ID" value="PWF55377.1"/>
    <property type="molecule type" value="Genomic_DNA"/>
</dbReference>
<dbReference type="GO" id="GO:0005886">
    <property type="term" value="C:plasma membrane"/>
    <property type="evidence" value="ECO:0007669"/>
    <property type="project" value="UniProtKB-SubCell"/>
</dbReference>
<evidence type="ECO:0000256" key="7">
    <source>
        <dbReference type="ARBA" id="ARBA00022927"/>
    </source>
</evidence>
<dbReference type="InterPro" id="IPR051045">
    <property type="entry name" value="TonB-dependent_transducer"/>
</dbReference>
<accession>A0A2U2I6K1</accession>
<keyword evidence="7" id="KW-0653">Protein transport</keyword>